<sequence length="111" mass="11945">MATIGTFIKRGNDLHGAIRTLTLDVDLVMRPAAKTRADSPDFLIYAAGTAKGPNGIDTQLGAGWKRTCDEHCLHIDVELDDPAFPGPLSATLVEDHVAPSGERFSMVWARA</sequence>
<accession>A0ABW6CTM7</accession>
<gene>
    <name evidence="1" type="ORF">OCL97_20970</name>
</gene>
<evidence type="ECO:0000313" key="1">
    <source>
        <dbReference type="EMBL" id="MFD3266423.1"/>
    </source>
</evidence>
<name>A0ABW6CTM7_9CAUL</name>
<dbReference type="EMBL" id="JAOTJD010000058">
    <property type="protein sequence ID" value="MFD3266423.1"/>
    <property type="molecule type" value="Genomic_DNA"/>
</dbReference>
<organism evidence="1 2">
    <name type="scientific">Phenylobacterium ferrooxidans</name>
    <dbReference type="NCBI Taxonomy" id="2982689"/>
    <lineage>
        <taxon>Bacteria</taxon>
        <taxon>Pseudomonadati</taxon>
        <taxon>Pseudomonadota</taxon>
        <taxon>Alphaproteobacteria</taxon>
        <taxon>Caulobacterales</taxon>
        <taxon>Caulobacteraceae</taxon>
        <taxon>Phenylobacterium</taxon>
    </lineage>
</organism>
<dbReference type="Proteomes" id="UP001598130">
    <property type="component" value="Unassembled WGS sequence"/>
</dbReference>
<protein>
    <submittedName>
        <fullName evidence="1">DUF736 domain-containing protein</fullName>
    </submittedName>
</protein>
<dbReference type="Pfam" id="PF05284">
    <property type="entry name" value="DUF736"/>
    <property type="match status" value="1"/>
</dbReference>
<comment type="caution">
    <text evidence="1">The sequence shown here is derived from an EMBL/GenBank/DDBJ whole genome shotgun (WGS) entry which is preliminary data.</text>
</comment>
<keyword evidence="2" id="KW-1185">Reference proteome</keyword>
<reference evidence="1 2" key="1">
    <citation type="submission" date="2022-09" db="EMBL/GenBank/DDBJ databases">
        <title>New species of Phenylobacterium.</title>
        <authorList>
            <person name="Mieszkin S."/>
        </authorList>
    </citation>
    <scope>NUCLEOTIDE SEQUENCE [LARGE SCALE GENOMIC DNA]</scope>
    <source>
        <strain evidence="1 2">HK31-G</strain>
    </source>
</reference>
<dbReference type="RefSeq" id="WP_377371679.1">
    <property type="nucleotide sequence ID" value="NZ_JAOTJD010000058.1"/>
</dbReference>
<evidence type="ECO:0000313" key="2">
    <source>
        <dbReference type="Proteomes" id="UP001598130"/>
    </source>
</evidence>
<proteinExistence type="predicted"/>
<dbReference type="InterPro" id="IPR007948">
    <property type="entry name" value="DUF736"/>
</dbReference>